<evidence type="ECO:0000313" key="2">
    <source>
        <dbReference type="EMBL" id="KRG69756.1"/>
    </source>
</evidence>
<name>A0A0R0CIK0_9GAMM</name>
<feature type="chain" id="PRO_5006394121" description="DUF1439 domain-containing protein" evidence="1">
    <location>
        <begin position="23"/>
        <end position="195"/>
    </location>
</feature>
<dbReference type="PATRIC" id="fig|405446.3.peg.466"/>
<organism evidence="2 3">
    <name type="scientific">Stenotrophomonas terrae</name>
    <dbReference type="NCBI Taxonomy" id="405446"/>
    <lineage>
        <taxon>Bacteria</taxon>
        <taxon>Pseudomonadati</taxon>
        <taxon>Pseudomonadota</taxon>
        <taxon>Gammaproteobacteria</taxon>
        <taxon>Lysobacterales</taxon>
        <taxon>Lysobacteraceae</taxon>
        <taxon>Stenotrophomonas</taxon>
    </lineage>
</organism>
<reference evidence="2 3" key="1">
    <citation type="submission" date="2015-05" db="EMBL/GenBank/DDBJ databases">
        <title>Genome sequencing and analysis of members of genus Stenotrophomonas.</title>
        <authorList>
            <person name="Patil P.P."/>
            <person name="Midha S."/>
            <person name="Patil P.B."/>
        </authorList>
    </citation>
    <scope>NUCLEOTIDE SEQUENCE [LARGE SCALE GENOMIC DNA]</scope>
    <source>
        <strain evidence="2 3">DSM 18941</strain>
    </source>
</reference>
<dbReference type="Proteomes" id="UP000051863">
    <property type="component" value="Unassembled WGS sequence"/>
</dbReference>
<evidence type="ECO:0000313" key="3">
    <source>
        <dbReference type="Proteomes" id="UP000051863"/>
    </source>
</evidence>
<sequence>MKLRSLLLPSIALIALAGSAHAAPQINGKQLTVGAADVQQYLDGSFPRTQKALGGLLALTVSQPHLTLPQGSRLDLGFNLAMAAGGSSMPVGDVQISSGLRYDAQTQGFHLDQPTVDGFRPSAAGGGELDSSTRSLLNSWLADYARREPIYKIDPAIAKVMGVLQVKSVGIQNGRIAVDFNQNLGSFVPQGLLGN</sequence>
<dbReference type="AlphaFoldDB" id="A0A0R0CIK0"/>
<comment type="caution">
    <text evidence="2">The sequence shown here is derived from an EMBL/GenBank/DDBJ whole genome shotgun (WGS) entry which is preliminary data.</text>
</comment>
<keyword evidence="3" id="KW-1185">Reference proteome</keyword>
<dbReference type="EMBL" id="LDJJ01000015">
    <property type="protein sequence ID" value="KRG69756.1"/>
    <property type="molecule type" value="Genomic_DNA"/>
</dbReference>
<dbReference type="RefSeq" id="WP_057627262.1">
    <property type="nucleotide sequence ID" value="NZ_LDJJ01000015.1"/>
</dbReference>
<evidence type="ECO:0000256" key="1">
    <source>
        <dbReference type="SAM" id="SignalP"/>
    </source>
</evidence>
<proteinExistence type="predicted"/>
<accession>A0A0R0CIK0</accession>
<feature type="signal peptide" evidence="1">
    <location>
        <begin position="1"/>
        <end position="22"/>
    </location>
</feature>
<evidence type="ECO:0008006" key="4">
    <source>
        <dbReference type="Google" id="ProtNLM"/>
    </source>
</evidence>
<gene>
    <name evidence="2" type="ORF">ABB27_05705</name>
</gene>
<protein>
    <recommendedName>
        <fullName evidence="4">DUF1439 domain-containing protein</fullName>
    </recommendedName>
</protein>
<dbReference type="OrthoDB" id="5983686at2"/>
<dbReference type="Gene3D" id="3.15.10.40">
    <property type="entry name" value="Uncharacterised protein PF07273, DUF1439"/>
    <property type="match status" value="1"/>
</dbReference>
<keyword evidence="1" id="KW-0732">Signal</keyword>